<evidence type="ECO:0000256" key="3">
    <source>
        <dbReference type="SAM" id="Phobius"/>
    </source>
</evidence>
<keyword evidence="3" id="KW-0472">Membrane</keyword>
<keyword evidence="3" id="KW-1133">Transmembrane helix</keyword>
<organism evidence="6 7">
    <name type="scientific">Microbacterium faecale</name>
    <dbReference type="NCBI Taxonomy" id="1804630"/>
    <lineage>
        <taxon>Bacteria</taxon>
        <taxon>Bacillati</taxon>
        <taxon>Actinomycetota</taxon>
        <taxon>Actinomycetes</taxon>
        <taxon>Micrococcales</taxon>
        <taxon>Microbacteriaceae</taxon>
        <taxon>Microbacterium</taxon>
    </lineage>
</organism>
<dbReference type="RefSeq" id="WP_188711494.1">
    <property type="nucleotide sequence ID" value="NZ_BMHO01000001.1"/>
</dbReference>
<feature type="coiled-coil region" evidence="1">
    <location>
        <begin position="388"/>
        <end position="436"/>
    </location>
</feature>
<keyword evidence="3" id="KW-0812">Transmembrane</keyword>
<comment type="caution">
    <text evidence="6">The sequence shown here is derived from an EMBL/GenBank/DDBJ whole genome shotgun (WGS) entry which is preliminary data.</text>
</comment>
<dbReference type="Proteomes" id="UP000633205">
    <property type="component" value="Unassembled WGS sequence"/>
</dbReference>
<evidence type="ECO:0000256" key="1">
    <source>
        <dbReference type="SAM" id="Coils"/>
    </source>
</evidence>
<sequence>MRNTLIRWVAALGAGLALVLAPATAWATDPPSLGSGYVHDASDVLSDGEERAANERLEGLAAGSDVQLWVVFVDDFTNPTDSASWADQTAESNGLGAGQYLLAIATEGRQLYLSAPAEGALSEQTLVSIEQAAGAALSSNDWVGAVDAAADELQERSQPNYTVWWVVGGLVVVAVIVIVGLGVARRAKKRREAAAAREQLTADVDRLRSEASALLVDMDDSLRTAEQEVGFAVAEFGADAVVEFREALREARGALDTAFAIQQRLDDETPETLAQQHELYEEIITLLERSDQALDAKAESFDELRALSRNAPQALERLTSERAAAADAPERAASDLARLRETYASPALDDVEDNDEQAAARLEFVDVRLAEAREHLDADNAGEAALDLHEAEQALAQALDLAEAAARLEEAFRDAEAGARETLADLESDIAQAQSMEDPTGALARAVDAARAHIAAARENLSGTARTPLLLAQELDQANEQMDAAIGSAREAAEARRRSEQQLDQAIRQATGQLSSADTLVRTLRGGVGSSARARLAQARTLLDRAHDLRPTDPDSALRDARRARDIAHQAASAARADVRRYSAGGYGMNAGGGMGGNIVGGIVGGLIGSALSGGSRRGSGWGHSSRGFSSGIGGRGRSGGGFSASRGRSGGGRRF</sequence>
<feature type="transmembrane region" description="Helical" evidence="3">
    <location>
        <begin position="163"/>
        <end position="184"/>
    </location>
</feature>
<feature type="compositionally biased region" description="Gly residues" evidence="2">
    <location>
        <begin position="631"/>
        <end position="656"/>
    </location>
</feature>
<reference evidence="6" key="2">
    <citation type="submission" date="2020-09" db="EMBL/GenBank/DDBJ databases">
        <authorList>
            <person name="Sun Q."/>
            <person name="Zhou Y."/>
        </authorList>
    </citation>
    <scope>NUCLEOTIDE SEQUENCE</scope>
    <source>
        <strain evidence="6">CGMCC 1.15152</strain>
    </source>
</reference>
<dbReference type="Gene3D" id="3.10.310.50">
    <property type="match status" value="1"/>
</dbReference>
<dbReference type="Pfam" id="PF04536">
    <property type="entry name" value="TPM_phosphatase"/>
    <property type="match status" value="1"/>
</dbReference>
<gene>
    <name evidence="6" type="ORF">GCM10010915_13240</name>
</gene>
<keyword evidence="7" id="KW-1185">Reference proteome</keyword>
<evidence type="ECO:0000313" key="6">
    <source>
        <dbReference type="EMBL" id="GGD34205.1"/>
    </source>
</evidence>
<dbReference type="EMBL" id="BMHO01000001">
    <property type="protein sequence ID" value="GGD34205.1"/>
    <property type="molecule type" value="Genomic_DNA"/>
</dbReference>
<reference evidence="6" key="1">
    <citation type="journal article" date="2014" name="Int. J. Syst. Evol. Microbiol.">
        <title>Complete genome sequence of Corynebacterium casei LMG S-19264T (=DSM 44701T), isolated from a smear-ripened cheese.</title>
        <authorList>
            <consortium name="US DOE Joint Genome Institute (JGI-PGF)"/>
            <person name="Walter F."/>
            <person name="Albersmeier A."/>
            <person name="Kalinowski J."/>
            <person name="Ruckert C."/>
        </authorList>
    </citation>
    <scope>NUCLEOTIDE SEQUENCE</scope>
    <source>
        <strain evidence="6">CGMCC 1.15152</strain>
    </source>
</reference>
<keyword evidence="1" id="KW-0175">Coiled coil</keyword>
<name>A0A916Y936_9MICO</name>
<evidence type="ECO:0000313" key="7">
    <source>
        <dbReference type="Proteomes" id="UP000633205"/>
    </source>
</evidence>
<feature type="region of interest" description="Disordered" evidence="2">
    <location>
        <begin position="615"/>
        <end position="656"/>
    </location>
</feature>
<feature type="coiled-coil region" evidence="1">
    <location>
        <begin position="475"/>
        <end position="509"/>
    </location>
</feature>
<feature type="domain" description="TPM" evidence="5">
    <location>
        <begin position="38"/>
        <end position="155"/>
    </location>
</feature>
<dbReference type="InterPro" id="IPR007621">
    <property type="entry name" value="TPM_dom"/>
</dbReference>
<feature type="chain" id="PRO_5037932197" evidence="4">
    <location>
        <begin position="28"/>
        <end position="656"/>
    </location>
</feature>
<proteinExistence type="predicted"/>
<evidence type="ECO:0000256" key="4">
    <source>
        <dbReference type="SAM" id="SignalP"/>
    </source>
</evidence>
<evidence type="ECO:0000259" key="5">
    <source>
        <dbReference type="Pfam" id="PF04536"/>
    </source>
</evidence>
<feature type="signal peptide" evidence="4">
    <location>
        <begin position="1"/>
        <end position="27"/>
    </location>
</feature>
<accession>A0A916Y936</accession>
<protein>
    <submittedName>
        <fullName evidence="6">Membrane protein</fullName>
    </submittedName>
</protein>
<evidence type="ECO:0000256" key="2">
    <source>
        <dbReference type="SAM" id="MobiDB-lite"/>
    </source>
</evidence>
<keyword evidence="4" id="KW-0732">Signal</keyword>
<dbReference type="AlphaFoldDB" id="A0A916Y936"/>
<feature type="coiled-coil region" evidence="1">
    <location>
        <begin position="190"/>
        <end position="217"/>
    </location>
</feature>